<dbReference type="AlphaFoldDB" id="A0A2K5AQS7"/>
<organism evidence="1 2">
    <name type="scientific">Candidatus Nitrosocaldus cavascurensis</name>
    <dbReference type="NCBI Taxonomy" id="2058097"/>
    <lineage>
        <taxon>Archaea</taxon>
        <taxon>Nitrososphaerota</taxon>
        <taxon>Nitrososphaeria</taxon>
        <taxon>Candidatus Nitrosocaldales</taxon>
        <taxon>Candidatus Nitrosocaldaceae</taxon>
        <taxon>Candidatus Nitrosocaldus</taxon>
    </lineage>
</organism>
<reference evidence="2" key="1">
    <citation type="submission" date="2018-01" db="EMBL/GenBank/DDBJ databases">
        <authorList>
            <person name="Kerou L M."/>
        </authorList>
    </citation>
    <scope>NUCLEOTIDE SEQUENCE [LARGE SCALE GENOMIC DNA]</scope>
    <source>
        <strain evidence="2">SCU2</strain>
    </source>
</reference>
<sequence length="110" mass="13643">MPTIRLKHDLSDEQFKELQRYMDEMPIEYILAGLRFSYRRWLAKERGMLMVGRRSKVRQEVEMLTLEQARWRLENWSRMIKIYREKGYSYPTIHRIRKALMRIVNSYNKN</sequence>
<accession>A0A2K5AQS7</accession>
<gene>
    <name evidence="1" type="ORF">NCAV_0806</name>
</gene>
<dbReference type="GeneID" id="41594866"/>
<evidence type="ECO:0000313" key="1">
    <source>
        <dbReference type="EMBL" id="SPC33985.1"/>
    </source>
</evidence>
<evidence type="ECO:0000313" key="2">
    <source>
        <dbReference type="Proteomes" id="UP000236248"/>
    </source>
</evidence>
<dbReference type="Proteomes" id="UP000236248">
    <property type="component" value="Chromosome NCAV"/>
</dbReference>
<keyword evidence="2" id="KW-1185">Reference proteome</keyword>
<proteinExistence type="predicted"/>
<dbReference type="EMBL" id="LT981265">
    <property type="protein sequence ID" value="SPC33985.1"/>
    <property type="molecule type" value="Genomic_DNA"/>
</dbReference>
<dbReference type="RefSeq" id="WP_103287254.1">
    <property type="nucleotide sequence ID" value="NZ_LT981265.1"/>
</dbReference>
<dbReference type="KEGG" id="ncv:NCAV_0806"/>
<name>A0A2K5AQS7_9ARCH</name>
<protein>
    <submittedName>
        <fullName evidence="1">Uncharacterized protein</fullName>
    </submittedName>
</protein>